<evidence type="ECO:0000313" key="2">
    <source>
        <dbReference type="EMBL" id="TMP38123.1"/>
    </source>
</evidence>
<keyword evidence="1" id="KW-0732">Signal</keyword>
<dbReference type="AlphaFoldDB" id="A0A5S3X2Z4"/>
<dbReference type="OrthoDB" id="7060714at2"/>
<gene>
    <name evidence="2" type="ORF">CWB98_07330</name>
</gene>
<dbReference type="PROSITE" id="PS51257">
    <property type="entry name" value="PROKAR_LIPOPROTEIN"/>
    <property type="match status" value="1"/>
</dbReference>
<reference evidence="3" key="2">
    <citation type="submission" date="2019-06" db="EMBL/GenBank/DDBJ databases">
        <title>Co-occurence of chitin degradation, pigmentation and bioactivity in marine Pseudoalteromonas.</title>
        <authorList>
            <person name="Sonnenschein E.C."/>
            <person name="Bech P.K."/>
        </authorList>
    </citation>
    <scope>NUCLEOTIDE SEQUENCE [LARGE SCALE GENOMIC DNA]</scope>
    <source>
        <strain evidence="3">S2599</strain>
    </source>
</reference>
<feature type="signal peptide" evidence="1">
    <location>
        <begin position="1"/>
        <end position="19"/>
    </location>
</feature>
<dbReference type="Proteomes" id="UP000306719">
    <property type="component" value="Unassembled WGS sequence"/>
</dbReference>
<name>A0A5S3X2Z4_9GAMM</name>
<accession>A0A5S3X2Z4</accession>
<evidence type="ECO:0008006" key="4">
    <source>
        <dbReference type="Google" id="ProtNLM"/>
    </source>
</evidence>
<evidence type="ECO:0000256" key="1">
    <source>
        <dbReference type="SAM" id="SignalP"/>
    </source>
</evidence>
<reference evidence="2 3" key="1">
    <citation type="submission" date="2018-01" db="EMBL/GenBank/DDBJ databases">
        <authorList>
            <person name="Paulsen S."/>
            <person name="Gram L.K."/>
        </authorList>
    </citation>
    <scope>NUCLEOTIDE SEQUENCE [LARGE SCALE GENOMIC DNA]</scope>
    <source>
        <strain evidence="2 3">S2599</strain>
    </source>
</reference>
<feature type="chain" id="PRO_5024422589" description="Lipoprotein" evidence="1">
    <location>
        <begin position="20"/>
        <end position="307"/>
    </location>
</feature>
<dbReference type="RefSeq" id="WP_138544250.1">
    <property type="nucleotide sequence ID" value="NZ_PNCJ01000011.1"/>
</dbReference>
<sequence>MLVKFLFSVLALSAISGCASWVASDQSQLAQSGTGSDIDSGLVTAYTTNQTAVVAQLKTLTGVTSPSWDQIISAGLQYADARCSDYVESLYWVNKQLKADVRDVNSAGTLVTGVMGIAKSAASEIAAAAVLFGYAEESINNSGSRVLFDLEPSSIRSLVEGSQKAFRGALLTGYNDQAGAFSVIREYIALCLPSTIEAEINNAAKNAVQVAASGNPATGEPPKVSVNAAQVNVSTHTYDSDVYSLLLKFYAFPGGVKDNAAYTQLQNWMTSKGINDPVGIFLMSGGYKEQWKTAVEFLRVNGNPRLD</sequence>
<comment type="caution">
    <text evidence="2">The sequence shown here is derived from an EMBL/GenBank/DDBJ whole genome shotgun (WGS) entry which is preliminary data.</text>
</comment>
<organism evidence="2 3">
    <name type="scientific">Pseudoalteromonas rubra</name>
    <dbReference type="NCBI Taxonomy" id="43658"/>
    <lineage>
        <taxon>Bacteria</taxon>
        <taxon>Pseudomonadati</taxon>
        <taxon>Pseudomonadota</taxon>
        <taxon>Gammaproteobacteria</taxon>
        <taxon>Alteromonadales</taxon>
        <taxon>Pseudoalteromonadaceae</taxon>
        <taxon>Pseudoalteromonas</taxon>
    </lineage>
</organism>
<evidence type="ECO:0000313" key="3">
    <source>
        <dbReference type="Proteomes" id="UP000306719"/>
    </source>
</evidence>
<dbReference type="EMBL" id="PNCJ01000011">
    <property type="protein sequence ID" value="TMP38123.1"/>
    <property type="molecule type" value="Genomic_DNA"/>
</dbReference>
<protein>
    <recommendedName>
        <fullName evidence="4">Lipoprotein</fullName>
    </recommendedName>
</protein>
<proteinExistence type="predicted"/>